<dbReference type="GO" id="GO:0003676">
    <property type="term" value="F:nucleic acid binding"/>
    <property type="evidence" value="ECO:0007669"/>
    <property type="project" value="InterPro"/>
</dbReference>
<dbReference type="InterPro" id="IPR000467">
    <property type="entry name" value="G_patch_dom"/>
</dbReference>
<dbReference type="AlphaFoldDB" id="A0A1J4MDI8"/>
<organism evidence="2 3">
    <name type="scientific">Cryptosporidium andersoni</name>
    <dbReference type="NCBI Taxonomy" id="117008"/>
    <lineage>
        <taxon>Eukaryota</taxon>
        <taxon>Sar</taxon>
        <taxon>Alveolata</taxon>
        <taxon>Apicomplexa</taxon>
        <taxon>Conoidasida</taxon>
        <taxon>Coccidia</taxon>
        <taxon>Eucoccidiorida</taxon>
        <taxon>Eimeriorina</taxon>
        <taxon>Cryptosporidiidae</taxon>
        <taxon>Cryptosporidium</taxon>
    </lineage>
</organism>
<protein>
    <submittedName>
        <fullName evidence="2">G-patch domain-containing protein</fullName>
    </submittedName>
</protein>
<comment type="caution">
    <text evidence="2">The sequence shown here is derived from an EMBL/GenBank/DDBJ whole genome shotgun (WGS) entry which is preliminary data.</text>
</comment>
<dbReference type="GO" id="GO:0071011">
    <property type="term" value="C:precatalytic spliceosome"/>
    <property type="evidence" value="ECO:0007669"/>
    <property type="project" value="TreeGrafter"/>
</dbReference>
<dbReference type="GO" id="GO:0045292">
    <property type="term" value="P:mRNA cis splicing, via spliceosome"/>
    <property type="evidence" value="ECO:0007669"/>
    <property type="project" value="InterPro"/>
</dbReference>
<sequence>MNDLYDGLPPASSQSNFQESSLIKLDWNIVEENSEIYKINSESPDNITMYKESLNNDYKIPKEGTSEQYIDKTDLINITPSTEYDPAVPNIYDDIAQRSNEIESSYIINSNNINSSMSIGQKLMERMGWKQGQGLGKDEQGITVPLIAKKLNKQSGIIICDTKTK</sequence>
<evidence type="ECO:0000259" key="1">
    <source>
        <dbReference type="PROSITE" id="PS50174"/>
    </source>
</evidence>
<dbReference type="PANTHER" id="PTHR13288">
    <property type="entry name" value="SPLICING FACTOR 45 SPF45"/>
    <property type="match status" value="1"/>
</dbReference>
<dbReference type="GeneID" id="92367436"/>
<dbReference type="Proteomes" id="UP000186804">
    <property type="component" value="Unassembled WGS sequence"/>
</dbReference>
<dbReference type="PANTHER" id="PTHR13288:SF8">
    <property type="entry name" value="SPLICING FACTOR 45"/>
    <property type="match status" value="1"/>
</dbReference>
<dbReference type="VEuPathDB" id="CryptoDB:cand_032520"/>
<accession>A0A1J4MDI8</accession>
<gene>
    <name evidence="2" type="ORF">cand_032520</name>
</gene>
<reference evidence="2 3" key="1">
    <citation type="submission" date="2016-10" db="EMBL/GenBank/DDBJ databases">
        <title>Reductive evolution of mitochondrial metabolism and differential evolution of invasion-related proteins in Cryptosporidium.</title>
        <authorList>
            <person name="Liu S."/>
            <person name="Roellig D.M."/>
            <person name="Guo Y."/>
            <person name="Li N."/>
            <person name="Frace M.A."/>
            <person name="Tang K."/>
            <person name="Zhang L."/>
            <person name="Feng Y."/>
            <person name="Xiao L."/>
        </authorList>
    </citation>
    <scope>NUCLEOTIDE SEQUENCE [LARGE SCALE GENOMIC DNA]</scope>
    <source>
        <strain evidence="2">30847</strain>
    </source>
</reference>
<name>A0A1J4MDI8_9CRYT</name>
<dbReference type="RefSeq" id="XP_067066729.1">
    <property type="nucleotide sequence ID" value="XM_067213478.1"/>
</dbReference>
<dbReference type="Pfam" id="PF01585">
    <property type="entry name" value="G-patch"/>
    <property type="match status" value="1"/>
</dbReference>
<dbReference type="OrthoDB" id="77405at2759"/>
<proteinExistence type="predicted"/>
<dbReference type="SMART" id="SM00443">
    <property type="entry name" value="G_patch"/>
    <property type="match status" value="1"/>
</dbReference>
<feature type="domain" description="G-patch" evidence="1">
    <location>
        <begin position="116"/>
        <end position="157"/>
    </location>
</feature>
<evidence type="ECO:0000313" key="2">
    <source>
        <dbReference type="EMBL" id="OII71539.1"/>
    </source>
</evidence>
<dbReference type="InterPro" id="IPR040052">
    <property type="entry name" value="RBM17"/>
</dbReference>
<keyword evidence="3" id="KW-1185">Reference proteome</keyword>
<evidence type="ECO:0000313" key="3">
    <source>
        <dbReference type="Proteomes" id="UP000186804"/>
    </source>
</evidence>
<dbReference type="EMBL" id="LRBS01000121">
    <property type="protein sequence ID" value="OII71539.1"/>
    <property type="molecule type" value="Genomic_DNA"/>
</dbReference>
<dbReference type="PROSITE" id="PS50174">
    <property type="entry name" value="G_PATCH"/>
    <property type="match status" value="1"/>
</dbReference>